<reference evidence="1 2" key="1">
    <citation type="journal article" date="2020" name="ISME J.">
        <title>Comparative genomics reveals insights into cyanobacterial evolution and habitat adaptation.</title>
        <authorList>
            <person name="Chen M.Y."/>
            <person name="Teng W.K."/>
            <person name="Zhao L."/>
            <person name="Hu C.X."/>
            <person name="Zhou Y.K."/>
            <person name="Han B.P."/>
            <person name="Song L.R."/>
            <person name="Shu W.S."/>
        </authorList>
    </citation>
    <scope>NUCLEOTIDE SEQUENCE [LARGE SCALE GENOMIC DNA]</scope>
    <source>
        <strain evidence="1 2">FACHB-248</strain>
    </source>
</reference>
<accession>A0ABR8H126</accession>
<comment type="caution">
    <text evidence="1">The sequence shown here is derived from an EMBL/GenBank/DDBJ whole genome shotgun (WGS) entry which is preliminary data.</text>
</comment>
<dbReference type="EMBL" id="JACJTA010000166">
    <property type="protein sequence ID" value="MBD2609525.1"/>
    <property type="molecule type" value="Genomic_DNA"/>
</dbReference>
<name>A0ABR8H126_9CYAN</name>
<keyword evidence="2" id="KW-1185">Reference proteome</keyword>
<sequence>MASRTNGNFARSHSVCAKCDRVLTNSDRSNLITTMPIKSITYKRIKNLGNYQSKTLEATSIVNENDDPDEELKTLIALVDNELFPPLLATSDTEHPNEPDF</sequence>
<organism evidence="1 2">
    <name type="scientific">Scytonema hofmannii FACHB-248</name>
    <dbReference type="NCBI Taxonomy" id="1842502"/>
    <lineage>
        <taxon>Bacteria</taxon>
        <taxon>Bacillati</taxon>
        <taxon>Cyanobacteriota</taxon>
        <taxon>Cyanophyceae</taxon>
        <taxon>Nostocales</taxon>
        <taxon>Scytonemataceae</taxon>
        <taxon>Scytonema</taxon>
    </lineage>
</organism>
<proteinExistence type="predicted"/>
<dbReference type="Proteomes" id="UP000660380">
    <property type="component" value="Unassembled WGS sequence"/>
</dbReference>
<dbReference type="RefSeq" id="WP_144238344.1">
    <property type="nucleotide sequence ID" value="NZ_JACJTA010000166.1"/>
</dbReference>
<evidence type="ECO:0000313" key="2">
    <source>
        <dbReference type="Proteomes" id="UP000660380"/>
    </source>
</evidence>
<protein>
    <submittedName>
        <fullName evidence="1">Uncharacterized protein</fullName>
    </submittedName>
</protein>
<gene>
    <name evidence="1" type="ORF">H6G81_34815</name>
</gene>
<evidence type="ECO:0000313" key="1">
    <source>
        <dbReference type="EMBL" id="MBD2609525.1"/>
    </source>
</evidence>